<gene>
    <name evidence="1 2" type="primary">Ext1</name>
</gene>
<reference evidence="1 3" key="2">
    <citation type="journal article" date="2011" name="PLoS Biol.">
        <title>Modernizing reference genome assemblies.</title>
        <authorList>
            <person name="Church D.M."/>
            <person name="Schneider V.A."/>
            <person name="Graves T."/>
            <person name="Auger K."/>
            <person name="Cunningham F."/>
            <person name="Bouk N."/>
            <person name="Chen H.C."/>
            <person name="Agarwala R."/>
            <person name="McLaren W.M."/>
            <person name="Ritchie G.R."/>
            <person name="Albracht D."/>
            <person name="Kremitzki M."/>
            <person name="Rock S."/>
            <person name="Kotkiewicz H."/>
            <person name="Kremitzki C."/>
            <person name="Wollam A."/>
            <person name="Trani L."/>
            <person name="Fulton L."/>
            <person name="Fulton R."/>
            <person name="Matthews L."/>
            <person name="Whitehead S."/>
            <person name="Chow W."/>
            <person name="Torrance J."/>
            <person name="Dunn M."/>
            <person name="Harden G."/>
            <person name="Threadgold G."/>
            <person name="Wood J."/>
            <person name="Collins J."/>
            <person name="Heath P."/>
            <person name="Griffiths G."/>
            <person name="Pelan S."/>
            <person name="Grafham D."/>
            <person name="Eichler E.E."/>
            <person name="Weinstock G."/>
            <person name="Mardis E.R."/>
            <person name="Wilson R.K."/>
            <person name="Howe K."/>
            <person name="Flicek P."/>
            <person name="Hubbard T."/>
        </authorList>
    </citation>
    <scope>NUCLEOTIDE SEQUENCE [LARGE SCALE GENOMIC DNA]</scope>
    <source>
        <strain evidence="1 3">C57BL/6J</strain>
    </source>
</reference>
<accession>D6RE56</accession>
<evidence type="ECO:0000313" key="1">
    <source>
        <dbReference type="Ensembl" id="ENSMUSP00000117921.2"/>
    </source>
</evidence>
<dbReference type="Ensembl" id="ENSMUST00000133362.8">
    <property type="protein sequence ID" value="ENSMUSP00000117921.2"/>
    <property type="gene ID" value="ENSMUSG00000061731.10"/>
</dbReference>
<reference evidence="1" key="4">
    <citation type="submission" date="2025-09" db="UniProtKB">
        <authorList>
            <consortium name="Ensembl"/>
        </authorList>
    </citation>
    <scope>IDENTIFICATION</scope>
    <source>
        <strain evidence="1">C57BL/6J</strain>
    </source>
</reference>
<dbReference type="HOGENOM" id="CLU_3279294_0_0_1"/>
<protein>
    <submittedName>
        <fullName evidence="1">Exostosin glycosyltransferase 1</fullName>
    </submittedName>
</protein>
<dbReference type="Antibodypedia" id="26732">
    <property type="antibodies" value="236 antibodies from 30 providers"/>
</dbReference>
<dbReference type="Proteomes" id="UP000000589">
    <property type="component" value="Chromosome 15"/>
</dbReference>
<reference evidence="1 3" key="1">
    <citation type="journal article" date="2009" name="PLoS Biol.">
        <title>Lineage-specific biology revealed by a finished genome assembly of the mouse.</title>
        <authorList>
            <consortium name="Mouse Genome Sequencing Consortium"/>
            <person name="Church D.M."/>
            <person name="Goodstadt L."/>
            <person name="Hillier L.W."/>
            <person name="Zody M.C."/>
            <person name="Goldstein S."/>
            <person name="She X."/>
            <person name="Bult C.J."/>
            <person name="Agarwala R."/>
            <person name="Cherry J.L."/>
            <person name="DiCuccio M."/>
            <person name="Hlavina W."/>
            <person name="Kapustin Y."/>
            <person name="Meric P."/>
            <person name="Maglott D."/>
            <person name="Birtle Z."/>
            <person name="Marques A.C."/>
            <person name="Graves T."/>
            <person name="Zhou S."/>
            <person name="Teague B."/>
            <person name="Potamousis K."/>
            <person name="Churas C."/>
            <person name="Place M."/>
            <person name="Herschleb J."/>
            <person name="Runnheim R."/>
            <person name="Forrest D."/>
            <person name="Amos-Landgraf J."/>
            <person name="Schwartz D.C."/>
            <person name="Cheng Z."/>
            <person name="Lindblad-Toh K."/>
            <person name="Eichler E.E."/>
            <person name="Ponting C.P."/>
        </authorList>
    </citation>
    <scope>NUCLEOTIDE SEQUENCE [LARGE SCALE GENOMIC DNA]</scope>
    <source>
        <strain evidence="1 3">C57BL/6J</strain>
    </source>
</reference>
<dbReference type="GeneTree" id="ENSGT00940000155321"/>
<keyword evidence="3" id="KW-1185">Reference proteome</keyword>
<organism evidence="1 3">
    <name type="scientific">Mus musculus</name>
    <name type="common">Mouse</name>
    <dbReference type="NCBI Taxonomy" id="10090"/>
    <lineage>
        <taxon>Eukaryota</taxon>
        <taxon>Metazoa</taxon>
        <taxon>Chordata</taxon>
        <taxon>Craniata</taxon>
        <taxon>Vertebrata</taxon>
        <taxon>Euteleostomi</taxon>
        <taxon>Mammalia</taxon>
        <taxon>Eutheria</taxon>
        <taxon>Euarchontoglires</taxon>
        <taxon>Glires</taxon>
        <taxon>Rodentia</taxon>
        <taxon>Myomorpha</taxon>
        <taxon>Muroidea</taxon>
        <taxon>Muridae</taxon>
        <taxon>Murinae</taxon>
        <taxon>Mus</taxon>
        <taxon>Mus</taxon>
    </lineage>
</organism>
<name>D6RE56_MOUSE</name>
<dbReference type="AGR" id="MGI:894663"/>
<dbReference type="ExpressionAtlas" id="D6RE56">
    <property type="expression patterns" value="baseline and differential"/>
</dbReference>
<dbReference type="VEuPathDB" id="HostDB:ENSMUSG00000061731"/>
<dbReference type="MGI" id="MGI:894663">
    <property type="gene designation" value="Ext1"/>
</dbReference>
<reference evidence="1" key="3">
    <citation type="submission" date="2025-08" db="UniProtKB">
        <authorList>
            <consortium name="Ensembl"/>
        </authorList>
    </citation>
    <scope>IDENTIFICATION</scope>
    <source>
        <strain evidence="1">C57BL/6J</strain>
    </source>
</reference>
<evidence type="ECO:0000313" key="3">
    <source>
        <dbReference type="Proteomes" id="UP000000589"/>
    </source>
</evidence>
<evidence type="ECO:0000313" key="2">
    <source>
        <dbReference type="MGI" id="MGI:894663"/>
    </source>
</evidence>
<proteinExistence type="predicted"/>
<sequence>MQAKKRYFILLSAGSCLALLFYFGGCLCPCNAQQRMGVAILRSD</sequence>
<dbReference type="Bgee" id="ENSMUSG00000061731">
    <property type="expression patterns" value="Expressed in embryonic post-anal tail and 293 other cell types or tissues"/>
</dbReference>
<dbReference type="AlphaFoldDB" id="D6RE56"/>